<dbReference type="Gene3D" id="2.115.10.20">
    <property type="entry name" value="Glycosyl hydrolase domain, family 43"/>
    <property type="match status" value="1"/>
</dbReference>
<name>A0A9W7AQW2_9STRA</name>
<evidence type="ECO:0000313" key="3">
    <source>
        <dbReference type="Proteomes" id="UP001162640"/>
    </source>
</evidence>
<dbReference type="SUPFAM" id="SSF75005">
    <property type="entry name" value="Arabinanase/levansucrase/invertase"/>
    <property type="match status" value="1"/>
</dbReference>
<dbReference type="Proteomes" id="UP001162640">
    <property type="component" value="Unassembled WGS sequence"/>
</dbReference>
<feature type="signal peptide" evidence="1">
    <location>
        <begin position="1"/>
        <end position="21"/>
    </location>
</feature>
<reference evidence="3" key="1">
    <citation type="journal article" date="2023" name="Commun. Biol.">
        <title>Genome analysis of Parmales, the sister group of diatoms, reveals the evolutionary specialization of diatoms from phago-mixotrophs to photoautotrophs.</title>
        <authorList>
            <person name="Ban H."/>
            <person name="Sato S."/>
            <person name="Yoshikawa S."/>
            <person name="Yamada K."/>
            <person name="Nakamura Y."/>
            <person name="Ichinomiya M."/>
            <person name="Sato N."/>
            <person name="Blanc-Mathieu R."/>
            <person name="Endo H."/>
            <person name="Kuwata A."/>
            <person name="Ogata H."/>
        </authorList>
    </citation>
    <scope>NUCLEOTIDE SEQUENCE [LARGE SCALE GENOMIC DNA]</scope>
</reference>
<evidence type="ECO:0000313" key="2">
    <source>
        <dbReference type="EMBL" id="GMH73448.1"/>
    </source>
</evidence>
<comment type="caution">
    <text evidence="2">The sequence shown here is derived from an EMBL/GenBank/DDBJ whole genome shotgun (WGS) entry which is preliminary data.</text>
</comment>
<organism evidence="2 3">
    <name type="scientific">Triparma laevis f. inornata</name>
    <dbReference type="NCBI Taxonomy" id="1714386"/>
    <lineage>
        <taxon>Eukaryota</taxon>
        <taxon>Sar</taxon>
        <taxon>Stramenopiles</taxon>
        <taxon>Ochrophyta</taxon>
        <taxon>Bolidophyceae</taxon>
        <taxon>Parmales</taxon>
        <taxon>Triparmaceae</taxon>
        <taxon>Triparma</taxon>
    </lineage>
</organism>
<dbReference type="AlphaFoldDB" id="A0A9W7AQW2"/>
<accession>A0A9W7AQW2</accession>
<evidence type="ECO:0000256" key="1">
    <source>
        <dbReference type="SAM" id="SignalP"/>
    </source>
</evidence>
<feature type="chain" id="PRO_5040748439" evidence="1">
    <location>
        <begin position="22"/>
        <end position="371"/>
    </location>
</feature>
<sequence>MNPTIILRFLSISVLVVSIFSSDKNHDDTAQTLTADKQSSGTSWIDISDGVQDAGGNPILEPSDMLEWILGDPSLLDLDTGERYVFANEVFHGIIWYKAQQPVDSNGEFQYSKIGKVVGYPGAVRPFAHYDSSTKTVHLFYEQYQFPLYNKSKIWMKKGTVNDGKITWENDDVMILEPKLSWEKEGLARVGNPFVYFHPSKKQYVLYYSASSQHLPDSKVDEPVYLGMAVSDEIEGPYERVDNSPMVVEGLDNTNTIGLGSIKLVKGISQDYNQPIAMINRITDKDGVIGSTISLVKSENKGNSFKVVELDLIEPSLVEKDWKEAYCYGFDTGVDMEDENFVLVLYNGRNGWAHATETVGATRIKKDLFNV</sequence>
<proteinExistence type="predicted"/>
<dbReference type="EMBL" id="BLQM01000185">
    <property type="protein sequence ID" value="GMH73448.1"/>
    <property type="molecule type" value="Genomic_DNA"/>
</dbReference>
<dbReference type="InterPro" id="IPR023296">
    <property type="entry name" value="Glyco_hydro_beta-prop_sf"/>
</dbReference>
<keyword evidence="1" id="KW-0732">Signal</keyword>
<protein>
    <submittedName>
        <fullName evidence="2">Uncharacterized protein</fullName>
    </submittedName>
</protein>
<gene>
    <name evidence="2" type="ORF">TL16_g06195</name>
</gene>